<feature type="transmembrane region" description="Helical" evidence="1">
    <location>
        <begin position="5"/>
        <end position="23"/>
    </location>
</feature>
<reference evidence="2" key="1">
    <citation type="submission" date="2019-02" db="EMBL/GenBank/DDBJ databases">
        <authorList>
            <person name="Li S.-H."/>
        </authorList>
    </citation>
    <scope>NUCLEOTIDE SEQUENCE</scope>
    <source>
        <strain evidence="2">IMCC14734</strain>
    </source>
</reference>
<dbReference type="RefSeq" id="WP_279246237.1">
    <property type="nucleotide sequence ID" value="NZ_SHNN01000003.1"/>
</dbReference>
<keyword evidence="3" id="KW-1185">Reference proteome</keyword>
<dbReference type="EMBL" id="SHNN01000003">
    <property type="protein sequence ID" value="MCX2982212.1"/>
    <property type="molecule type" value="Genomic_DNA"/>
</dbReference>
<organism evidence="2 3">
    <name type="scientific">Candidatus Litorirhabdus singularis</name>
    <dbReference type="NCBI Taxonomy" id="2518993"/>
    <lineage>
        <taxon>Bacteria</taxon>
        <taxon>Pseudomonadati</taxon>
        <taxon>Pseudomonadota</taxon>
        <taxon>Gammaproteobacteria</taxon>
        <taxon>Cellvibrionales</taxon>
        <taxon>Halieaceae</taxon>
        <taxon>Candidatus Litorirhabdus</taxon>
    </lineage>
</organism>
<gene>
    <name evidence="2" type="ORF">EYC98_15225</name>
</gene>
<evidence type="ECO:0000313" key="3">
    <source>
        <dbReference type="Proteomes" id="UP001143362"/>
    </source>
</evidence>
<feature type="transmembrane region" description="Helical" evidence="1">
    <location>
        <begin position="58"/>
        <end position="77"/>
    </location>
</feature>
<keyword evidence="1" id="KW-0812">Transmembrane</keyword>
<keyword evidence="1" id="KW-0472">Membrane</keyword>
<evidence type="ECO:0000313" key="2">
    <source>
        <dbReference type="EMBL" id="MCX2982212.1"/>
    </source>
</evidence>
<accession>A0ABT3TIQ0</accession>
<dbReference type="Proteomes" id="UP001143362">
    <property type="component" value="Unassembled WGS sequence"/>
</dbReference>
<name>A0ABT3TIQ0_9GAMM</name>
<sequence>MSSGIIRASLWGLIVAIYLRFGLEPTGWAFYEASHALSVDGLYWGYTVFRGGGYAFSLWQYQTIACIGVGLLVTLALQFRNQRRSRV</sequence>
<evidence type="ECO:0000256" key="1">
    <source>
        <dbReference type="SAM" id="Phobius"/>
    </source>
</evidence>
<protein>
    <submittedName>
        <fullName evidence="2">Uncharacterized protein</fullName>
    </submittedName>
</protein>
<keyword evidence="1" id="KW-1133">Transmembrane helix</keyword>
<proteinExistence type="predicted"/>
<comment type="caution">
    <text evidence="2">The sequence shown here is derived from an EMBL/GenBank/DDBJ whole genome shotgun (WGS) entry which is preliminary data.</text>
</comment>